<dbReference type="RefSeq" id="WP_184096722.1">
    <property type="nucleotide sequence ID" value="NZ_JACIJH010000003.1"/>
</dbReference>
<keyword evidence="1" id="KW-0472">Membrane</keyword>
<dbReference type="EMBL" id="JACIJH010000003">
    <property type="protein sequence ID" value="MBB5706096.1"/>
    <property type="molecule type" value="Genomic_DNA"/>
</dbReference>
<name>A0A7W9ERQ0_9SPHN</name>
<organism evidence="2 3">
    <name type="scientific">Sphingopyxis panaciterrulae</name>
    <dbReference type="NCBI Taxonomy" id="462372"/>
    <lineage>
        <taxon>Bacteria</taxon>
        <taxon>Pseudomonadati</taxon>
        <taxon>Pseudomonadota</taxon>
        <taxon>Alphaproteobacteria</taxon>
        <taxon>Sphingomonadales</taxon>
        <taxon>Sphingomonadaceae</taxon>
        <taxon>Sphingopyxis</taxon>
    </lineage>
</organism>
<keyword evidence="1" id="KW-0812">Transmembrane</keyword>
<dbReference type="AlphaFoldDB" id="A0A7W9ERQ0"/>
<reference evidence="2 3" key="1">
    <citation type="submission" date="2020-08" db="EMBL/GenBank/DDBJ databases">
        <title>Genomic Encyclopedia of Type Strains, Phase IV (KMG-IV): sequencing the most valuable type-strain genomes for metagenomic binning, comparative biology and taxonomic classification.</title>
        <authorList>
            <person name="Goeker M."/>
        </authorList>
    </citation>
    <scope>NUCLEOTIDE SEQUENCE [LARGE SCALE GENOMIC DNA]</scope>
    <source>
        <strain evidence="2 3">DSM 27163</strain>
    </source>
</reference>
<protein>
    <submittedName>
        <fullName evidence="2">Inner membrane protein</fullName>
    </submittedName>
</protein>
<accession>A0A7W9ERQ0</accession>
<dbReference type="Proteomes" id="UP000537161">
    <property type="component" value="Unassembled WGS sequence"/>
</dbReference>
<keyword evidence="1" id="KW-1133">Transmembrane helix</keyword>
<dbReference type="Pfam" id="PF04307">
    <property type="entry name" value="YdjM"/>
    <property type="match status" value="1"/>
</dbReference>
<gene>
    <name evidence="2" type="ORF">FHR21_001440</name>
</gene>
<dbReference type="PANTHER" id="PTHR40031:SF1">
    <property type="entry name" value="MEMBRANE-BOUND METAL-DEPENDENT HYDROLASE"/>
    <property type="match status" value="1"/>
</dbReference>
<evidence type="ECO:0000313" key="3">
    <source>
        <dbReference type="Proteomes" id="UP000537161"/>
    </source>
</evidence>
<evidence type="ECO:0000313" key="2">
    <source>
        <dbReference type="EMBL" id="MBB5706096.1"/>
    </source>
</evidence>
<keyword evidence="3" id="KW-1185">Reference proteome</keyword>
<dbReference type="InterPro" id="IPR007404">
    <property type="entry name" value="YdjM-like"/>
</dbReference>
<sequence length="318" mass="35312">MDNLTHSLAGAALGQMGLKRRTGLAMPTLILAANLPDIDAGCAVYGIESLAMRRGITHGPVALLVLPLLLWAAMLAFDRWQVRRGKRPADRLPIHKGWLLALAYLGCLSHPAFDWLNNYGIRLLEPFSSRWFYGDMLFIIDPWIWIALGLSVWLSLRRERAGMARWTRPAWTGFAAVCAYILANGLITGRAEAQVADLLRRQGQGDALVVASPPPLAFWKRDVFWRTSGRYGSGTYVLGAGGTVEPGVPTGMGDLRLRLWASTNPAARAFLFWARMPVATRDGDAFVLHDQRYMQPLARDRFMVRVTAPRPSTALDEM</sequence>
<feature type="transmembrane region" description="Helical" evidence="1">
    <location>
        <begin position="56"/>
        <end position="77"/>
    </location>
</feature>
<feature type="transmembrane region" description="Helical" evidence="1">
    <location>
        <begin position="98"/>
        <end position="116"/>
    </location>
</feature>
<evidence type="ECO:0000256" key="1">
    <source>
        <dbReference type="SAM" id="Phobius"/>
    </source>
</evidence>
<feature type="transmembrane region" description="Helical" evidence="1">
    <location>
        <begin position="136"/>
        <end position="156"/>
    </location>
</feature>
<comment type="caution">
    <text evidence="2">The sequence shown here is derived from an EMBL/GenBank/DDBJ whole genome shotgun (WGS) entry which is preliminary data.</text>
</comment>
<dbReference type="PANTHER" id="PTHR40031">
    <property type="entry name" value="HYPOTHETICAL MEMBRANE SPANNING PROTEIN"/>
    <property type="match status" value="1"/>
</dbReference>
<proteinExistence type="predicted"/>
<dbReference type="InterPro" id="IPR053170">
    <property type="entry name" value="Transcription_regulator"/>
</dbReference>